<dbReference type="PROSITE" id="PS00218">
    <property type="entry name" value="AMINO_ACID_PERMEASE_1"/>
    <property type="match status" value="1"/>
</dbReference>
<dbReference type="FunFam" id="1.20.1740.10:FF:000046">
    <property type="entry name" value="Amino-acid permease, putative"/>
    <property type="match status" value="1"/>
</dbReference>
<dbReference type="OrthoDB" id="2417308at2759"/>
<feature type="transmembrane region" description="Helical" evidence="7">
    <location>
        <begin position="360"/>
        <end position="376"/>
    </location>
</feature>
<evidence type="ECO:0000313" key="8">
    <source>
        <dbReference type="EMBL" id="QIW96185.1"/>
    </source>
</evidence>
<feature type="transmembrane region" description="Helical" evidence="7">
    <location>
        <begin position="564"/>
        <end position="584"/>
    </location>
</feature>
<evidence type="ECO:0000313" key="9">
    <source>
        <dbReference type="Proteomes" id="UP000503462"/>
    </source>
</evidence>
<evidence type="ECO:0000256" key="2">
    <source>
        <dbReference type="ARBA" id="ARBA00022448"/>
    </source>
</evidence>
<feature type="transmembrane region" description="Helical" evidence="7">
    <location>
        <begin position="286"/>
        <end position="306"/>
    </location>
</feature>
<feature type="region of interest" description="Disordered" evidence="6">
    <location>
        <begin position="640"/>
        <end position="659"/>
    </location>
</feature>
<evidence type="ECO:0008006" key="10">
    <source>
        <dbReference type="Google" id="ProtNLM"/>
    </source>
</evidence>
<dbReference type="GO" id="GO:0006865">
    <property type="term" value="P:amino acid transport"/>
    <property type="evidence" value="ECO:0007669"/>
    <property type="project" value="InterPro"/>
</dbReference>
<feature type="transmembrane region" description="Helical" evidence="7">
    <location>
        <begin position="596"/>
        <end position="617"/>
    </location>
</feature>
<evidence type="ECO:0000256" key="1">
    <source>
        <dbReference type="ARBA" id="ARBA00004141"/>
    </source>
</evidence>
<dbReference type="GO" id="GO:0015101">
    <property type="term" value="F:organic cation transmembrane transporter activity"/>
    <property type="evidence" value="ECO:0007669"/>
    <property type="project" value="UniProtKB-ARBA"/>
</dbReference>
<evidence type="ECO:0000256" key="4">
    <source>
        <dbReference type="ARBA" id="ARBA00022989"/>
    </source>
</evidence>
<feature type="transmembrane region" description="Helical" evidence="7">
    <location>
        <begin position="196"/>
        <end position="221"/>
    </location>
</feature>
<dbReference type="EMBL" id="CP051139">
    <property type="protein sequence ID" value="QIW96185.1"/>
    <property type="molecule type" value="Genomic_DNA"/>
</dbReference>
<keyword evidence="2" id="KW-0813">Transport</keyword>
<dbReference type="InterPro" id="IPR004840">
    <property type="entry name" value="Amino_acid_permease_CS"/>
</dbReference>
<protein>
    <recommendedName>
        <fullName evidence="10">Amino acid permease/ SLC12A domain-containing protein</fullName>
    </recommendedName>
</protein>
<feature type="transmembrane region" description="Helical" evidence="7">
    <location>
        <begin position="497"/>
        <end position="517"/>
    </location>
</feature>
<feature type="transmembrane region" description="Helical" evidence="7">
    <location>
        <begin position="318"/>
        <end position="340"/>
    </location>
</feature>
<keyword evidence="5 7" id="KW-0472">Membrane</keyword>
<accession>A0A6H0XNA8</accession>
<organism evidence="8 9">
    <name type="scientific">Peltaster fructicola</name>
    <dbReference type="NCBI Taxonomy" id="286661"/>
    <lineage>
        <taxon>Eukaryota</taxon>
        <taxon>Fungi</taxon>
        <taxon>Dikarya</taxon>
        <taxon>Ascomycota</taxon>
        <taxon>Pezizomycotina</taxon>
        <taxon>Dothideomycetes</taxon>
        <taxon>Dothideomycetes incertae sedis</taxon>
        <taxon>Peltaster</taxon>
    </lineage>
</organism>
<dbReference type="PANTHER" id="PTHR45649">
    <property type="entry name" value="AMINO-ACID PERMEASE BAT1"/>
    <property type="match status" value="1"/>
</dbReference>
<evidence type="ECO:0000256" key="5">
    <source>
        <dbReference type="ARBA" id="ARBA00023136"/>
    </source>
</evidence>
<dbReference type="Proteomes" id="UP000503462">
    <property type="component" value="Chromosome 1"/>
</dbReference>
<keyword evidence="3 7" id="KW-0812">Transmembrane</keyword>
<dbReference type="AlphaFoldDB" id="A0A6H0XNA8"/>
<feature type="transmembrane region" description="Helical" evidence="7">
    <location>
        <begin position="242"/>
        <end position="274"/>
    </location>
</feature>
<gene>
    <name evidence="8" type="ORF">AMS68_001703</name>
</gene>
<evidence type="ECO:0000256" key="3">
    <source>
        <dbReference type="ARBA" id="ARBA00022692"/>
    </source>
</evidence>
<reference evidence="8 9" key="1">
    <citation type="journal article" date="2016" name="Sci. Rep.">
        <title>Peltaster fructicola genome reveals evolution from an invasive phytopathogen to an ectophytic parasite.</title>
        <authorList>
            <person name="Xu C."/>
            <person name="Chen H."/>
            <person name="Gleason M.L."/>
            <person name="Xu J.R."/>
            <person name="Liu H."/>
            <person name="Zhang R."/>
            <person name="Sun G."/>
        </authorList>
    </citation>
    <scope>NUCLEOTIDE SEQUENCE [LARGE SCALE GENOMIC DNA]</scope>
    <source>
        <strain evidence="8 9">LNHT1506</strain>
    </source>
</reference>
<feature type="compositionally biased region" description="Basic and acidic residues" evidence="6">
    <location>
        <begin position="642"/>
        <end position="659"/>
    </location>
</feature>
<dbReference type="InterPro" id="IPR002293">
    <property type="entry name" value="AA/rel_permease1"/>
</dbReference>
<feature type="transmembrane region" description="Helical" evidence="7">
    <location>
        <begin position="396"/>
        <end position="419"/>
    </location>
</feature>
<proteinExistence type="predicted"/>
<keyword evidence="9" id="KW-1185">Reference proteome</keyword>
<dbReference type="Gene3D" id="1.20.1740.10">
    <property type="entry name" value="Amino acid/polyamine transporter I"/>
    <property type="match status" value="1"/>
</dbReference>
<feature type="transmembrane region" description="Helical" evidence="7">
    <location>
        <begin position="523"/>
        <end position="544"/>
    </location>
</feature>
<dbReference type="GO" id="GO:0016020">
    <property type="term" value="C:membrane"/>
    <property type="evidence" value="ECO:0007669"/>
    <property type="project" value="UniProtKB-SubCell"/>
</dbReference>
<name>A0A6H0XNA8_9PEZI</name>
<evidence type="ECO:0000256" key="6">
    <source>
        <dbReference type="SAM" id="MobiDB-lite"/>
    </source>
</evidence>
<dbReference type="PANTHER" id="PTHR45649:SF14">
    <property type="entry name" value="GABA PERMEASE"/>
    <property type="match status" value="1"/>
</dbReference>
<feature type="transmembrane region" description="Helical" evidence="7">
    <location>
        <begin position="164"/>
        <end position="184"/>
    </location>
</feature>
<comment type="subcellular location">
    <subcellularLocation>
        <location evidence="1">Membrane</location>
        <topology evidence="1">Multi-pass membrane protein</topology>
    </subcellularLocation>
</comment>
<feature type="transmembrane region" description="Helical" evidence="7">
    <location>
        <begin position="452"/>
        <end position="476"/>
    </location>
</feature>
<keyword evidence="4 7" id="KW-1133">Transmembrane helix</keyword>
<dbReference type="Pfam" id="PF13520">
    <property type="entry name" value="AA_permease_2"/>
    <property type="match status" value="1"/>
</dbReference>
<sequence length="659" mass="72039">MGRGPSYILVSSVDCETNDTLPSHAVHHASDDQLAGPQWQEMECKLLAKNELLHSGRKVLIFKQTGPGKSSNVKGENQPCGSTACKICGHFIDIFVSDIERKHISFEAVKLTQSTTNEVDERHIRPEGWQHTKLATMRRHSLADDHHLAAMGIQQELKRNFSPLSMLGMAFAILNSWTALSASLSLALPSGGPTAVLWGLVTAGVFNLCLAASLAEFLSAYPTAGGQYHWVAMISPKKYRPVLSWITAWISVFGWMALTATAGLLGSQLIIGIIPLYNSTYEPERWHQFLIYLAYNVAAFLVNAFCNHLLPHINKAAILWSLVGFVTIIITALACASPNYNSSQFVFTSFTNNSGWPDGVAWLLGLLQGGLGLTGFDATAHMIEEIPNAAKEGPKIMIYCVVMGLVTGFIFLMCLLFVAGSADDVINSAYGPIGQILYNATGSKAGTVCLQIFPLVCLMFAGFCITTTSSRMTYAFARDRGLPFSKLFAKVHGSLDVPFNALCLTELVVIIFGLIFLGSTSAFNAIISACVVALTVTYALPVAINCIRGRKMLPESRHFKLPVWFGWFANIMGIIYAVIATVLFVFPPELPVDGNNMNYCIVVFAIVLIISMVQWFVDGRKNYSGPVVDMDELVLTAQMSPEDSRDHRHDTEPAKKDLS</sequence>
<evidence type="ECO:0000256" key="7">
    <source>
        <dbReference type="SAM" id="Phobius"/>
    </source>
</evidence>